<dbReference type="AlphaFoldDB" id="A0A2T0LPE6"/>
<evidence type="ECO:0000313" key="3">
    <source>
        <dbReference type="EMBL" id="PRX45122.1"/>
    </source>
</evidence>
<dbReference type="OrthoDB" id="8225825at2"/>
<dbReference type="Proteomes" id="UP000238362">
    <property type="component" value="Unassembled WGS sequence"/>
</dbReference>
<dbReference type="PANTHER" id="PTHR39428">
    <property type="entry name" value="F420H(2)-DEPENDENT QUINONE REDUCTASE RV1261C"/>
    <property type="match status" value="1"/>
</dbReference>
<evidence type="ECO:0000313" key="4">
    <source>
        <dbReference type="Proteomes" id="UP000238362"/>
    </source>
</evidence>
<name>A0A2T0LPE6_9PSEU</name>
<reference evidence="3 4" key="1">
    <citation type="submission" date="2018-03" db="EMBL/GenBank/DDBJ databases">
        <title>Genomic Encyclopedia of Type Strains, Phase III (KMG-III): the genomes of soil and plant-associated and newly described type strains.</title>
        <authorList>
            <person name="Whitman W."/>
        </authorList>
    </citation>
    <scope>NUCLEOTIDE SEQUENCE [LARGE SCALE GENOMIC DNA]</scope>
    <source>
        <strain evidence="3 4">CGMCC 4.7125</strain>
    </source>
</reference>
<dbReference type="GO" id="GO:0070967">
    <property type="term" value="F:coenzyme F420 binding"/>
    <property type="evidence" value="ECO:0007669"/>
    <property type="project" value="TreeGrafter"/>
</dbReference>
<keyword evidence="4" id="KW-1185">Reference proteome</keyword>
<accession>A0A2T0LPE6</accession>
<dbReference type="RefSeq" id="WP_106181054.1">
    <property type="nucleotide sequence ID" value="NZ_PVNH01000010.1"/>
</dbReference>
<dbReference type="GO" id="GO:0005886">
    <property type="term" value="C:plasma membrane"/>
    <property type="evidence" value="ECO:0007669"/>
    <property type="project" value="TreeGrafter"/>
</dbReference>
<dbReference type="NCBIfam" id="TIGR00026">
    <property type="entry name" value="hi_GC_TIGR00026"/>
    <property type="match status" value="1"/>
</dbReference>
<comment type="similarity">
    <text evidence="1">Belongs to the F420H(2)-dependent quinone reductase family.</text>
</comment>
<dbReference type="PANTHER" id="PTHR39428:SF1">
    <property type="entry name" value="F420H(2)-DEPENDENT QUINONE REDUCTASE RV1261C"/>
    <property type="match status" value="1"/>
</dbReference>
<evidence type="ECO:0000256" key="2">
    <source>
        <dbReference type="ARBA" id="ARBA00049106"/>
    </source>
</evidence>
<dbReference type="EMBL" id="PVNH01000010">
    <property type="protein sequence ID" value="PRX45122.1"/>
    <property type="molecule type" value="Genomic_DNA"/>
</dbReference>
<dbReference type="InterPro" id="IPR012349">
    <property type="entry name" value="Split_barrel_FMN-bd"/>
</dbReference>
<comment type="catalytic activity">
    <reaction evidence="2">
        <text>oxidized coenzyme F420-(gamma-L-Glu)(n) + a quinol + H(+) = reduced coenzyme F420-(gamma-L-Glu)(n) + a quinone</text>
        <dbReference type="Rhea" id="RHEA:39663"/>
        <dbReference type="Rhea" id="RHEA-COMP:12939"/>
        <dbReference type="Rhea" id="RHEA-COMP:14378"/>
        <dbReference type="ChEBI" id="CHEBI:15378"/>
        <dbReference type="ChEBI" id="CHEBI:24646"/>
        <dbReference type="ChEBI" id="CHEBI:132124"/>
        <dbReference type="ChEBI" id="CHEBI:133980"/>
        <dbReference type="ChEBI" id="CHEBI:139511"/>
    </reaction>
</comment>
<protein>
    <submittedName>
        <fullName evidence="3">Deazaflavin-dependent oxidoreductase (Nitroreductase family)</fullName>
    </submittedName>
</protein>
<proteinExistence type="inferred from homology"/>
<dbReference type="InterPro" id="IPR004378">
    <property type="entry name" value="F420H2_quin_Rdtase"/>
</dbReference>
<dbReference type="Gene3D" id="2.30.110.10">
    <property type="entry name" value="Electron Transport, Fmn-binding Protein, Chain A"/>
    <property type="match status" value="1"/>
</dbReference>
<gene>
    <name evidence="3" type="ORF">B0I33_110221</name>
</gene>
<organism evidence="3 4">
    <name type="scientific">Prauserella shujinwangii</name>
    <dbReference type="NCBI Taxonomy" id="1453103"/>
    <lineage>
        <taxon>Bacteria</taxon>
        <taxon>Bacillati</taxon>
        <taxon>Actinomycetota</taxon>
        <taxon>Actinomycetes</taxon>
        <taxon>Pseudonocardiales</taxon>
        <taxon>Pseudonocardiaceae</taxon>
        <taxon>Prauserella</taxon>
    </lineage>
</organism>
<dbReference type="Pfam" id="PF04075">
    <property type="entry name" value="F420H2_quin_red"/>
    <property type="match status" value="1"/>
</dbReference>
<sequence>MRNPLPALARALGTRPWLMRLAPVVVWVDARLFTLSRGRVSLVGIAGLPSLRLRTVGRRTGLLREHNLLYLPGDGDYVLTASNWGRRREPGWAHNLRSHPDAVVLVRGRAVAVRAHEAKGDEYDRLWAELVRFWPGYAMERAEAGRDLAVFVLRPAGAEV</sequence>
<dbReference type="GO" id="GO:0016491">
    <property type="term" value="F:oxidoreductase activity"/>
    <property type="evidence" value="ECO:0007669"/>
    <property type="project" value="InterPro"/>
</dbReference>
<comment type="caution">
    <text evidence="3">The sequence shown here is derived from an EMBL/GenBank/DDBJ whole genome shotgun (WGS) entry which is preliminary data.</text>
</comment>
<evidence type="ECO:0000256" key="1">
    <source>
        <dbReference type="ARBA" id="ARBA00008710"/>
    </source>
</evidence>